<organism evidence="1 2">
    <name type="scientific">Mycobacteroides saopaulense</name>
    <dbReference type="NCBI Taxonomy" id="1578165"/>
    <lineage>
        <taxon>Bacteria</taxon>
        <taxon>Bacillati</taxon>
        <taxon>Actinomycetota</taxon>
        <taxon>Actinomycetes</taxon>
        <taxon>Mycobacteriales</taxon>
        <taxon>Mycobacteriaceae</taxon>
        <taxon>Mycobacteroides</taxon>
    </lineage>
</organism>
<name>A0A1X0IIK6_9MYCO</name>
<reference evidence="1 2" key="1">
    <citation type="submission" date="2016-12" db="EMBL/GenBank/DDBJ databases">
        <title>The new phylogeny of genus Mycobacterium.</title>
        <authorList>
            <person name="Tortoli E."/>
            <person name="Trovato A."/>
            <person name="Cirillo D.M."/>
        </authorList>
    </citation>
    <scope>NUCLEOTIDE SEQUENCE [LARGE SCALE GENOMIC DNA]</scope>
    <source>
        <strain evidence="1 2">CCUG 66554</strain>
    </source>
</reference>
<comment type="caution">
    <text evidence="1">The sequence shown here is derived from an EMBL/GenBank/DDBJ whole genome shotgun (WGS) entry which is preliminary data.</text>
</comment>
<protein>
    <submittedName>
        <fullName evidence="1">Uncharacterized protein</fullName>
    </submittedName>
</protein>
<proteinExistence type="predicted"/>
<sequence>MLGAGPDLVRVDQHRAIHPVQDLDQRRATVIERMFDIRPRRGLVTFVTALGRRARAVRVVLCGPYVVAEEAYDETIGPPVQDLHLCVRREWALWQIHFGCVWERAMTRGFGGGRARS</sequence>
<accession>A0A1X0IIK6</accession>
<dbReference type="AlphaFoldDB" id="A0A1X0IIK6"/>
<dbReference type="Proteomes" id="UP000192434">
    <property type="component" value="Unassembled WGS sequence"/>
</dbReference>
<evidence type="ECO:0000313" key="2">
    <source>
        <dbReference type="Proteomes" id="UP000192434"/>
    </source>
</evidence>
<dbReference type="EMBL" id="MVII01000060">
    <property type="protein sequence ID" value="ORB47478.1"/>
    <property type="molecule type" value="Genomic_DNA"/>
</dbReference>
<gene>
    <name evidence="1" type="ORF">BST43_26015</name>
</gene>
<evidence type="ECO:0000313" key="1">
    <source>
        <dbReference type="EMBL" id="ORB47478.1"/>
    </source>
</evidence>